<feature type="compositionally biased region" description="Pro residues" evidence="1">
    <location>
        <begin position="93"/>
        <end position="115"/>
    </location>
</feature>
<evidence type="ECO:0000313" key="3">
    <source>
        <dbReference type="Proteomes" id="UP000824998"/>
    </source>
</evidence>
<accession>A0A9P7YPW1</accession>
<dbReference type="Proteomes" id="UP000824998">
    <property type="component" value="Unassembled WGS sequence"/>
</dbReference>
<reference evidence="2" key="1">
    <citation type="journal article" date="2021" name="IMA Fungus">
        <title>Genomic characterization of three marine fungi, including Emericellopsis atlantica sp. nov. with signatures of a generalist lifestyle and marine biomass degradation.</title>
        <authorList>
            <person name="Hagestad O.C."/>
            <person name="Hou L."/>
            <person name="Andersen J.H."/>
            <person name="Hansen E.H."/>
            <person name="Altermark B."/>
            <person name="Li C."/>
            <person name="Kuhnert E."/>
            <person name="Cox R.J."/>
            <person name="Crous P.W."/>
            <person name="Spatafora J.W."/>
            <person name="Lail K."/>
            <person name="Amirebrahimi M."/>
            <person name="Lipzen A."/>
            <person name="Pangilinan J."/>
            <person name="Andreopoulos W."/>
            <person name="Hayes R.D."/>
            <person name="Ng V."/>
            <person name="Grigoriev I.V."/>
            <person name="Jackson S.A."/>
            <person name="Sutton T.D.S."/>
            <person name="Dobson A.D.W."/>
            <person name="Rama T."/>
        </authorList>
    </citation>
    <scope>NUCLEOTIDE SEQUENCE</scope>
    <source>
        <strain evidence="2">TRa018bII</strain>
    </source>
</reference>
<comment type="caution">
    <text evidence="2">The sequence shown here is derived from an EMBL/GenBank/DDBJ whole genome shotgun (WGS) entry which is preliminary data.</text>
</comment>
<feature type="region of interest" description="Disordered" evidence="1">
    <location>
        <begin position="867"/>
        <end position="886"/>
    </location>
</feature>
<organism evidence="2 3">
    <name type="scientific">Amylocarpus encephaloides</name>
    <dbReference type="NCBI Taxonomy" id="45428"/>
    <lineage>
        <taxon>Eukaryota</taxon>
        <taxon>Fungi</taxon>
        <taxon>Dikarya</taxon>
        <taxon>Ascomycota</taxon>
        <taxon>Pezizomycotina</taxon>
        <taxon>Leotiomycetes</taxon>
        <taxon>Helotiales</taxon>
        <taxon>Helotiales incertae sedis</taxon>
        <taxon>Amylocarpus</taxon>
    </lineage>
</organism>
<protein>
    <submittedName>
        <fullName evidence="2">Uncharacterized protein</fullName>
    </submittedName>
</protein>
<feature type="compositionally biased region" description="Low complexity" evidence="1">
    <location>
        <begin position="66"/>
        <end position="88"/>
    </location>
</feature>
<dbReference type="PANTHER" id="PTHR42345">
    <property type="entry name" value="TPR_REGION DOMAIN-CONTAINING PROTEIN"/>
    <property type="match status" value="1"/>
</dbReference>
<dbReference type="OrthoDB" id="5420387at2759"/>
<gene>
    <name evidence="2" type="ORF">BJ875DRAFT_184516</name>
</gene>
<sequence>MSPSFSLFRTSRRASEPTASETVGHEIVEKEQRRQSKREFFRSLIKKPKPINTNQKSSRWRDSSSKKNSQQLQLQSPLSPDLPSTPMSYTDKPLPPPPALGSPQAEDPPPLPQPAQPATKTTKLARIISPIAPADLHRLFSGAPQFFARSEGHHTEAPHPSVVYPWNTELDIRNLSDHTQIQDEAWNCVTAWPHIIATAKKGVDGAINHETNIKHHFLPRCRERPNTLSMQGVEKGAIGFAAALEMGVADALQDPAESAADHVILDHRKRFLNAKEGLRPLASLSLIERLSLVSKAYHEGPERHTRPALELYTELFTQILYPPSRIIDSDDPYSLQVQIEALVDVLAAPLVWTDFSMVEERLRLGHFLWGPSSDTEMDGEIAINNEVMREAGTQKYWLLLQVLLSCELLVRLDAVSMAVDHGRKVAIPEEIHRFDKKATTSVKWSMILARQWLDNIKIEETESSTENGTKSSTGWLSAFTGATESASELVKSVDDWKFESRHQIRQLAGLLHFARIIGWPNMESLTAKVATNEIKVSHSTTEVPPTPISSLSQHSAPYFSSRRLGHPVYSRQRNLSVRLSSSGWLSSSYVSGLILPGESLSHVLISTLVENDELAVSKLGNQANLLGGFVYSGRSFWSVGCLVGRILAARKGSNECMGWVSSDVSPRGVREQWVEIDVEPVLSGSSKTGSKARIWHKTTIEHNGSVLGGADFNSVLPGDFVLPSDESMQKPFSVDFESLDLFAAADSEANSIAEAISPFTDITGSSNIKTYSAMMRFKLDTENEGQREINLALHHDVNFVSAHPCVSSPYNDIIRTPTSPTFQISEHSSIRSVFANTGHLLHKAFTYTRIHILDLLFTSTSTPFSVLLSPPQSPDPTQSSTHTTSSSIRKVLVIDCTDSTSPKYPPSRLPSPQPGHKHSFGSDLEMLARALCAERGWNALVSRKGRSCVACAVREVGALGWKAVLRLA</sequence>
<feature type="region of interest" description="Disordered" evidence="1">
    <location>
        <begin position="1"/>
        <end position="121"/>
    </location>
</feature>
<keyword evidence="3" id="KW-1185">Reference proteome</keyword>
<evidence type="ECO:0000256" key="1">
    <source>
        <dbReference type="SAM" id="MobiDB-lite"/>
    </source>
</evidence>
<dbReference type="EMBL" id="MU251394">
    <property type="protein sequence ID" value="KAG9237050.1"/>
    <property type="molecule type" value="Genomic_DNA"/>
</dbReference>
<dbReference type="PANTHER" id="PTHR42345:SF2">
    <property type="entry name" value="HELICASE-LIKE PROTEIN"/>
    <property type="match status" value="1"/>
</dbReference>
<proteinExistence type="predicted"/>
<name>A0A9P7YPW1_9HELO</name>
<feature type="compositionally biased region" description="Low complexity" evidence="1">
    <location>
        <begin position="875"/>
        <end position="886"/>
    </location>
</feature>
<dbReference type="AlphaFoldDB" id="A0A9P7YPW1"/>
<evidence type="ECO:0000313" key="2">
    <source>
        <dbReference type="EMBL" id="KAG9237050.1"/>
    </source>
</evidence>
<feature type="compositionally biased region" description="Basic and acidic residues" evidence="1">
    <location>
        <begin position="23"/>
        <end position="41"/>
    </location>
</feature>